<evidence type="ECO:0000256" key="1">
    <source>
        <dbReference type="SAM" id="MobiDB-lite"/>
    </source>
</evidence>
<protein>
    <submittedName>
        <fullName evidence="2">Uncharacterized protein</fullName>
    </submittedName>
</protein>
<accession>A0A835LS18</accession>
<dbReference type="AlphaFoldDB" id="A0A835LS18"/>
<comment type="caution">
    <text evidence="2">The sequence shown here is derived from an EMBL/GenBank/DDBJ whole genome shotgun (WGS) entry which is preliminary data.</text>
</comment>
<feature type="region of interest" description="Disordered" evidence="1">
    <location>
        <begin position="116"/>
        <end position="135"/>
    </location>
</feature>
<dbReference type="Proteomes" id="UP000631114">
    <property type="component" value="Unassembled WGS sequence"/>
</dbReference>
<keyword evidence="3" id="KW-1185">Reference proteome</keyword>
<evidence type="ECO:0000313" key="3">
    <source>
        <dbReference type="Proteomes" id="UP000631114"/>
    </source>
</evidence>
<evidence type="ECO:0000313" key="2">
    <source>
        <dbReference type="EMBL" id="KAF9602767.1"/>
    </source>
</evidence>
<feature type="compositionally biased region" description="Basic residues" evidence="1">
    <location>
        <begin position="124"/>
        <end position="135"/>
    </location>
</feature>
<organism evidence="2 3">
    <name type="scientific">Coptis chinensis</name>
    <dbReference type="NCBI Taxonomy" id="261450"/>
    <lineage>
        <taxon>Eukaryota</taxon>
        <taxon>Viridiplantae</taxon>
        <taxon>Streptophyta</taxon>
        <taxon>Embryophyta</taxon>
        <taxon>Tracheophyta</taxon>
        <taxon>Spermatophyta</taxon>
        <taxon>Magnoliopsida</taxon>
        <taxon>Ranunculales</taxon>
        <taxon>Ranunculaceae</taxon>
        <taxon>Coptidoideae</taxon>
        <taxon>Coptis</taxon>
    </lineage>
</organism>
<dbReference type="EMBL" id="JADFTS010000006">
    <property type="protein sequence ID" value="KAF9602767.1"/>
    <property type="molecule type" value="Genomic_DNA"/>
</dbReference>
<proteinExistence type="predicted"/>
<name>A0A835LS18_9MAGN</name>
<sequence>MQGKAGFTEVSRDDFIGPLYDRSKFQVKVKVRTLVSAYISLSIALALGEEFKERDSAYGMVSHMIFSQPNCPIDSILFKLHHDPSNSNEGSVIAVDIAEYRVDDNDVEFFNSRMPSRGSFGHSSSRRRRSRFYDH</sequence>
<reference evidence="2 3" key="1">
    <citation type="submission" date="2020-10" db="EMBL/GenBank/DDBJ databases">
        <title>The Coptis chinensis genome and diversification of protoberbering-type alkaloids.</title>
        <authorList>
            <person name="Wang B."/>
            <person name="Shu S."/>
            <person name="Song C."/>
            <person name="Liu Y."/>
        </authorList>
    </citation>
    <scope>NUCLEOTIDE SEQUENCE [LARGE SCALE GENOMIC DNA]</scope>
    <source>
        <strain evidence="2">HL-2020</strain>
        <tissue evidence="2">Leaf</tissue>
    </source>
</reference>
<gene>
    <name evidence="2" type="ORF">IFM89_030923</name>
</gene>